<evidence type="ECO:0000313" key="1">
    <source>
        <dbReference type="EMBL" id="RII95709.1"/>
    </source>
</evidence>
<dbReference type="Proteomes" id="UP000266298">
    <property type="component" value="Unassembled WGS sequence"/>
</dbReference>
<dbReference type="EMBL" id="QWEC01000303">
    <property type="protein sequence ID" value="RII95709.1"/>
    <property type="molecule type" value="Genomic_DNA"/>
</dbReference>
<proteinExistence type="predicted"/>
<feature type="non-terminal residue" evidence="1">
    <location>
        <position position="42"/>
    </location>
</feature>
<organism evidence="1 2">
    <name type="scientific">Clavibacter michiganensis</name>
    <dbReference type="NCBI Taxonomy" id="28447"/>
    <lineage>
        <taxon>Bacteria</taxon>
        <taxon>Bacillati</taxon>
        <taxon>Actinomycetota</taxon>
        <taxon>Actinomycetes</taxon>
        <taxon>Micrococcales</taxon>
        <taxon>Microbacteriaceae</taxon>
        <taxon>Clavibacter</taxon>
    </lineage>
</organism>
<protein>
    <submittedName>
        <fullName evidence="1">Iron-containing redox enzyme family protein</fullName>
    </submittedName>
</protein>
<dbReference type="AlphaFoldDB" id="A0A399NQW8"/>
<reference evidence="1 2" key="1">
    <citation type="submission" date="2018-08" db="EMBL/GenBank/DDBJ databases">
        <title>Genome Sequence of Clavibacter michiganensis Subspecies type strains, and the Atypical Peach-Colored Strains Isolated from Tomato.</title>
        <authorList>
            <person name="Osdaghi E."/>
            <person name="Portier P."/>
            <person name="Briand M."/>
            <person name="Jacques M.-A."/>
        </authorList>
    </citation>
    <scope>NUCLEOTIDE SEQUENCE [LARGE SCALE GENOMIC DNA]</scope>
    <source>
        <strain evidence="1 2">CFBP 7493</strain>
    </source>
</reference>
<sequence length="42" mass="4055">MTDLLATAHEAARTLPSPLPAARGPLSAALIADLAAGSSSPA</sequence>
<evidence type="ECO:0000313" key="2">
    <source>
        <dbReference type="Proteomes" id="UP000266298"/>
    </source>
</evidence>
<comment type="caution">
    <text evidence="1">The sequence shown here is derived from an EMBL/GenBank/DDBJ whole genome shotgun (WGS) entry which is preliminary data.</text>
</comment>
<name>A0A399NQW8_9MICO</name>
<gene>
    <name evidence="1" type="ORF">DZF96_14080</name>
</gene>
<accession>A0A399NQW8</accession>